<dbReference type="AlphaFoldDB" id="A0A328YUI8"/>
<evidence type="ECO:0000313" key="4">
    <source>
        <dbReference type="Proteomes" id="UP000248856"/>
    </source>
</evidence>
<dbReference type="PANTHER" id="PTHR13090">
    <property type="entry name" value="ARGININE-HYDROXYLASE NDUFAF5, MITOCHONDRIAL"/>
    <property type="match status" value="1"/>
</dbReference>
<dbReference type="GO" id="GO:0032259">
    <property type="term" value="P:methylation"/>
    <property type="evidence" value="ECO:0007669"/>
    <property type="project" value="UniProtKB-KW"/>
</dbReference>
<evidence type="ECO:0000313" key="3">
    <source>
        <dbReference type="EMBL" id="RAR77084.1"/>
    </source>
</evidence>
<organism evidence="3 4">
    <name type="scientific">Paracidovorax anthurii</name>
    <dbReference type="NCBI Taxonomy" id="78229"/>
    <lineage>
        <taxon>Bacteria</taxon>
        <taxon>Pseudomonadati</taxon>
        <taxon>Pseudomonadota</taxon>
        <taxon>Betaproteobacteria</taxon>
        <taxon>Burkholderiales</taxon>
        <taxon>Comamonadaceae</taxon>
        <taxon>Paracidovorax</taxon>
    </lineage>
</organism>
<name>A0A328YUI8_9BURK</name>
<dbReference type="GO" id="GO:0008168">
    <property type="term" value="F:methyltransferase activity"/>
    <property type="evidence" value="ECO:0007669"/>
    <property type="project" value="UniProtKB-KW"/>
</dbReference>
<keyword evidence="4" id="KW-1185">Reference proteome</keyword>
<dbReference type="EMBL" id="QLTA01000040">
    <property type="protein sequence ID" value="RAR77084.1"/>
    <property type="molecule type" value="Genomic_DNA"/>
</dbReference>
<dbReference type="Proteomes" id="UP000248856">
    <property type="component" value="Unassembled WGS sequence"/>
</dbReference>
<dbReference type="PANTHER" id="PTHR13090:SF1">
    <property type="entry name" value="ARGININE-HYDROXYLASE NDUFAF5, MITOCHONDRIAL"/>
    <property type="match status" value="1"/>
</dbReference>
<protein>
    <submittedName>
        <fullName evidence="3">Malonyl-CoA O-methyltransferase</fullName>
    </submittedName>
</protein>
<sequence length="307" mass="34262">MPEPSDHQRPPTIDPAAAARWHGAASAASPWLHEEVARRMEDRLQWIREAPAAWADWDPVRGGLQGHALVAQRYPGAACWIAETAPRREPVARRALERPWWSPGRWSAGAPRFGVPPDAGVQMLWANMALHAAADPQALIGRWHRALSVDGYLMFSCLGPDTVRELHGLYAELGWPPAGHSMTDMHDWGDMLVQAGFAEPVMDMEHITLTFATPQRLLQELRDLGRNLHPGRFPALRGRRWRQRLEQALGERLASPRDGGPLALTFEIIYGHAFKPAPRMKVSESSAVSLQDMRAMLQQGRPAGRQP</sequence>
<dbReference type="Gene3D" id="3.40.50.150">
    <property type="entry name" value="Vaccinia Virus protein VP39"/>
    <property type="match status" value="1"/>
</dbReference>
<proteinExistence type="predicted"/>
<keyword evidence="1 3" id="KW-0489">Methyltransferase</keyword>
<evidence type="ECO:0000256" key="2">
    <source>
        <dbReference type="ARBA" id="ARBA00022679"/>
    </source>
</evidence>
<reference evidence="3 4" key="1">
    <citation type="submission" date="2018-06" db="EMBL/GenBank/DDBJ databases">
        <title>Genomic Encyclopedia of Archaeal and Bacterial Type Strains, Phase II (KMG-II): from individual species to whole genera.</title>
        <authorList>
            <person name="Goeker M."/>
        </authorList>
    </citation>
    <scope>NUCLEOTIDE SEQUENCE [LARGE SCALE GENOMIC DNA]</scope>
    <source>
        <strain evidence="3 4">CFPB 3232</strain>
    </source>
</reference>
<dbReference type="InterPro" id="IPR050602">
    <property type="entry name" value="Malonyl-ACP_OMT"/>
</dbReference>
<dbReference type="RefSeq" id="WP_111879866.1">
    <property type="nucleotide sequence ID" value="NZ_CBCSGC010000107.1"/>
</dbReference>
<dbReference type="OrthoDB" id="9760689at2"/>
<dbReference type="SUPFAM" id="SSF53335">
    <property type="entry name" value="S-adenosyl-L-methionine-dependent methyltransferases"/>
    <property type="match status" value="1"/>
</dbReference>
<accession>A0A328YUI8</accession>
<comment type="caution">
    <text evidence="3">The sequence shown here is derived from an EMBL/GenBank/DDBJ whole genome shotgun (WGS) entry which is preliminary data.</text>
</comment>
<gene>
    <name evidence="3" type="ORF">AX018_104043</name>
</gene>
<dbReference type="InterPro" id="IPR029063">
    <property type="entry name" value="SAM-dependent_MTases_sf"/>
</dbReference>
<keyword evidence="2 3" id="KW-0808">Transferase</keyword>
<evidence type="ECO:0000256" key="1">
    <source>
        <dbReference type="ARBA" id="ARBA00022603"/>
    </source>
</evidence>